<sequence>MDPFSTIGLASNILSFVDFGWRLVTEARGIYQSASGITDSDKTIKTIANDAQRLCASIVARSTAGAGELEEIAQECQDVADELLGIISKSENSDIVTSIKDIEECNERMGIERKARLVEIKAKIIGKLERLQSDTTVRLMADPESLPTEKKDINAPCSQQTSVLMKELSTGMSDLEASGHEASALSLLLQSLHFNVMRSRHDSIGEAHADTFRWMLEPDPENQLRGNKFIDWLRSDRRLFWIRGKPGSGKSTLMKYLAQNPRVTEHLGAWSGDDRLIICRYFFWNSGSPLQNSEEGLLRSLLFDILRTCPELARDIEQTRRRYSTSTYSMGDWSRRDLLRAFEALNHTYIPIKLVLFIDGLDEYKGDVLELLSTIQKLASLRSTKLCVSSRLWIEFADAFGDDENLVIKLEDLTRQDILRYVVDSLESNQRFQALARDRAAYNRLTDKVVSRAQGVFLWVKLVVRSLLQGATYADSLADMHTRLEEFPADLEAYFEAIVADIPPRYRQRTALTIHVILAADHPLPLIMHYFIDELLYDPDFALKTEAKPMLETDFEVIIDQMTARLDGRFKGLLEAGASDHKPFSYYPVNFIHRTVKDFFRNKFRTTDDLLAMFNPYSVLCHAALALLKSSVDIFPGYTMGVFVEYARQIEEENIKSTKLDQAIIQIEEMETKCSKLSNCKYSLFADSLWQGWALYVRQKIAQTSPPEAHELLRKQINMLFSRNAVESGISLWLVKYLSSQDEISDTDWVHELGEAFTAKHMGTAHQSSLLREAHEILCVFLDLGLPLSTTIADGTLRDYIEQEIKPDEPYGPTLLRYLEEPSSNASQTLETVDSNIEQYRG</sequence>
<comment type="caution">
    <text evidence="1">The sequence shown here is derived from an EMBL/GenBank/DDBJ whole genome shotgun (WGS) entry which is preliminary data.</text>
</comment>
<evidence type="ECO:0000313" key="2">
    <source>
        <dbReference type="Proteomes" id="UP001153332"/>
    </source>
</evidence>
<organism evidence="1 2">
    <name type="scientific">Lasiodiplodia mahajangana</name>
    <dbReference type="NCBI Taxonomy" id="1108764"/>
    <lineage>
        <taxon>Eukaryota</taxon>
        <taxon>Fungi</taxon>
        <taxon>Dikarya</taxon>
        <taxon>Ascomycota</taxon>
        <taxon>Pezizomycotina</taxon>
        <taxon>Dothideomycetes</taxon>
        <taxon>Dothideomycetes incertae sedis</taxon>
        <taxon>Botryosphaeriales</taxon>
        <taxon>Botryosphaeriaceae</taxon>
        <taxon>Lasiodiplodia</taxon>
    </lineage>
</organism>
<gene>
    <name evidence="1" type="ORF">O1611_g7481</name>
</gene>
<accession>A0ACC2JF90</accession>
<proteinExistence type="predicted"/>
<evidence type="ECO:0000313" key="1">
    <source>
        <dbReference type="EMBL" id="KAJ8126157.1"/>
    </source>
</evidence>
<keyword evidence="2" id="KW-1185">Reference proteome</keyword>
<reference evidence="1" key="1">
    <citation type="submission" date="2022-12" db="EMBL/GenBank/DDBJ databases">
        <title>Genome Sequence of Lasiodiplodia mahajangana.</title>
        <authorList>
            <person name="Buettner E."/>
        </authorList>
    </citation>
    <scope>NUCLEOTIDE SEQUENCE</scope>
    <source>
        <strain evidence="1">VT137</strain>
    </source>
</reference>
<protein>
    <submittedName>
        <fullName evidence="1">Uncharacterized protein</fullName>
    </submittedName>
</protein>
<name>A0ACC2JF90_9PEZI</name>
<dbReference type="Proteomes" id="UP001153332">
    <property type="component" value="Unassembled WGS sequence"/>
</dbReference>
<dbReference type="EMBL" id="JAPUUL010001995">
    <property type="protein sequence ID" value="KAJ8126157.1"/>
    <property type="molecule type" value="Genomic_DNA"/>
</dbReference>